<organism evidence="1 2">
    <name type="scientific">Trifolium medium</name>
    <dbReference type="NCBI Taxonomy" id="97028"/>
    <lineage>
        <taxon>Eukaryota</taxon>
        <taxon>Viridiplantae</taxon>
        <taxon>Streptophyta</taxon>
        <taxon>Embryophyta</taxon>
        <taxon>Tracheophyta</taxon>
        <taxon>Spermatophyta</taxon>
        <taxon>Magnoliopsida</taxon>
        <taxon>eudicotyledons</taxon>
        <taxon>Gunneridae</taxon>
        <taxon>Pentapetalae</taxon>
        <taxon>rosids</taxon>
        <taxon>fabids</taxon>
        <taxon>Fabales</taxon>
        <taxon>Fabaceae</taxon>
        <taxon>Papilionoideae</taxon>
        <taxon>50 kb inversion clade</taxon>
        <taxon>NPAAA clade</taxon>
        <taxon>Hologalegina</taxon>
        <taxon>IRL clade</taxon>
        <taxon>Trifolieae</taxon>
        <taxon>Trifolium</taxon>
    </lineage>
</organism>
<protein>
    <submittedName>
        <fullName evidence="1">Uncharacterized protein</fullName>
    </submittedName>
</protein>
<reference evidence="1 2" key="1">
    <citation type="journal article" date="2018" name="Front. Plant Sci.">
        <title>Red Clover (Trifolium pratense) and Zigzag Clover (T. medium) - A Picture of Genomic Similarities and Differences.</title>
        <authorList>
            <person name="Dluhosova J."/>
            <person name="Istvanek J."/>
            <person name="Nedelnik J."/>
            <person name="Repkova J."/>
        </authorList>
    </citation>
    <scope>NUCLEOTIDE SEQUENCE [LARGE SCALE GENOMIC DNA]</scope>
    <source>
        <strain evidence="2">cv. 10/8</strain>
        <tissue evidence="1">Leaf</tissue>
    </source>
</reference>
<comment type="caution">
    <text evidence="1">The sequence shown here is derived from an EMBL/GenBank/DDBJ whole genome shotgun (WGS) entry which is preliminary data.</text>
</comment>
<keyword evidence="2" id="KW-1185">Reference proteome</keyword>
<proteinExistence type="predicted"/>
<feature type="non-terminal residue" evidence="1">
    <location>
        <position position="1"/>
    </location>
</feature>
<evidence type="ECO:0000313" key="1">
    <source>
        <dbReference type="EMBL" id="MCI26487.1"/>
    </source>
</evidence>
<accession>A0A392QR70</accession>
<dbReference type="Proteomes" id="UP000265520">
    <property type="component" value="Unassembled WGS sequence"/>
</dbReference>
<evidence type="ECO:0000313" key="2">
    <source>
        <dbReference type="Proteomes" id="UP000265520"/>
    </source>
</evidence>
<dbReference type="AlphaFoldDB" id="A0A392QR70"/>
<name>A0A392QR70_9FABA</name>
<dbReference type="EMBL" id="LXQA010153571">
    <property type="protein sequence ID" value="MCI26487.1"/>
    <property type="molecule type" value="Genomic_DNA"/>
</dbReference>
<sequence>PIEAEKVPHLGLSCATSNTGVRPGMRHPIEVLEEIKVKRVQGNGSSCI</sequence>